<dbReference type="EnsemblMetazoa" id="SMAR004208-RA">
    <property type="protein sequence ID" value="SMAR004208-PA"/>
    <property type="gene ID" value="SMAR004208"/>
</dbReference>
<dbReference type="OMA" id="SAMHECI"/>
<dbReference type="Gene3D" id="3.40.50.2000">
    <property type="entry name" value="Glycogen Phosphorylase B"/>
    <property type="match status" value="2"/>
</dbReference>
<organism evidence="5 6">
    <name type="scientific">Strigamia maritima</name>
    <name type="common">European centipede</name>
    <name type="synonym">Geophilus maritimus</name>
    <dbReference type="NCBI Taxonomy" id="126957"/>
    <lineage>
        <taxon>Eukaryota</taxon>
        <taxon>Metazoa</taxon>
        <taxon>Ecdysozoa</taxon>
        <taxon>Arthropoda</taxon>
        <taxon>Myriapoda</taxon>
        <taxon>Chilopoda</taxon>
        <taxon>Pleurostigmophora</taxon>
        <taxon>Geophilomorpha</taxon>
        <taxon>Linotaeniidae</taxon>
        <taxon>Strigamia</taxon>
    </lineage>
</organism>
<dbReference type="InterPro" id="IPR050271">
    <property type="entry name" value="UDP-glycosyltransferase"/>
</dbReference>
<evidence type="ECO:0000256" key="3">
    <source>
        <dbReference type="ARBA" id="ARBA00022679"/>
    </source>
</evidence>
<evidence type="ECO:0000256" key="4">
    <source>
        <dbReference type="SAM" id="Phobius"/>
    </source>
</evidence>
<dbReference type="Pfam" id="PF00201">
    <property type="entry name" value="UDPGT"/>
    <property type="match status" value="1"/>
</dbReference>
<dbReference type="GO" id="GO:0008194">
    <property type="term" value="F:UDP-glycosyltransferase activity"/>
    <property type="evidence" value="ECO:0007669"/>
    <property type="project" value="InterPro"/>
</dbReference>
<proteinExistence type="inferred from homology"/>
<keyword evidence="4" id="KW-0812">Transmembrane</keyword>
<keyword evidence="4" id="KW-0472">Membrane</keyword>
<protein>
    <recommendedName>
        <fullName evidence="7">UDP-glycosyltransferases domain-containing protein</fullName>
    </recommendedName>
</protein>
<feature type="transmembrane region" description="Helical" evidence="4">
    <location>
        <begin position="62"/>
        <end position="80"/>
    </location>
</feature>
<evidence type="ECO:0000256" key="2">
    <source>
        <dbReference type="ARBA" id="ARBA00022676"/>
    </source>
</evidence>
<dbReference type="EMBL" id="JH431449">
    <property type="status" value="NOT_ANNOTATED_CDS"/>
    <property type="molecule type" value="Genomic_DNA"/>
</dbReference>
<dbReference type="PhylomeDB" id="T1ISX1"/>
<dbReference type="AlphaFoldDB" id="T1ISX1"/>
<evidence type="ECO:0000313" key="6">
    <source>
        <dbReference type="Proteomes" id="UP000014500"/>
    </source>
</evidence>
<dbReference type="HOGENOM" id="CLU_012949_0_2_1"/>
<feature type="transmembrane region" description="Helical" evidence="4">
    <location>
        <begin position="541"/>
        <end position="560"/>
    </location>
</feature>
<evidence type="ECO:0000256" key="1">
    <source>
        <dbReference type="ARBA" id="ARBA00009995"/>
    </source>
</evidence>
<comment type="similarity">
    <text evidence="1">Belongs to the UDP-glycosyltransferase family.</text>
</comment>
<keyword evidence="3" id="KW-0808">Transferase</keyword>
<evidence type="ECO:0008006" key="7">
    <source>
        <dbReference type="Google" id="ProtNLM"/>
    </source>
</evidence>
<reference evidence="6" key="1">
    <citation type="submission" date="2011-05" db="EMBL/GenBank/DDBJ databases">
        <authorList>
            <person name="Richards S.R."/>
            <person name="Qu J."/>
            <person name="Jiang H."/>
            <person name="Jhangiani S.N."/>
            <person name="Agravi P."/>
            <person name="Goodspeed R."/>
            <person name="Gross S."/>
            <person name="Mandapat C."/>
            <person name="Jackson L."/>
            <person name="Mathew T."/>
            <person name="Pu L."/>
            <person name="Thornton R."/>
            <person name="Saada N."/>
            <person name="Wilczek-Boney K.B."/>
            <person name="Lee S."/>
            <person name="Kovar C."/>
            <person name="Wu Y."/>
            <person name="Scherer S.E."/>
            <person name="Worley K.C."/>
            <person name="Muzny D.M."/>
            <person name="Gibbs R."/>
        </authorList>
    </citation>
    <scope>NUCLEOTIDE SEQUENCE</scope>
    <source>
        <strain evidence="6">Brora</strain>
    </source>
</reference>
<keyword evidence="2" id="KW-0328">Glycosyltransferase</keyword>
<accession>T1ISX1</accession>
<dbReference type="eggNOG" id="KOG1192">
    <property type="taxonomic scope" value="Eukaryota"/>
</dbReference>
<dbReference type="SUPFAM" id="SSF53756">
    <property type="entry name" value="UDP-Glycosyltransferase/glycogen phosphorylase"/>
    <property type="match status" value="1"/>
</dbReference>
<keyword evidence="6" id="KW-1185">Reference proteome</keyword>
<dbReference type="InterPro" id="IPR002213">
    <property type="entry name" value="UDP_glucos_trans"/>
</dbReference>
<dbReference type="Proteomes" id="UP000014500">
    <property type="component" value="Unassembled WGS sequence"/>
</dbReference>
<dbReference type="PANTHER" id="PTHR48043:SF27">
    <property type="entry name" value="UDP-GLUCURONOSYLTRANSFERASE"/>
    <property type="match status" value="1"/>
</dbReference>
<keyword evidence="4" id="KW-1133">Transmembrane helix</keyword>
<sequence>MERVQDHLKPAVLKKNFFSNIKQKKHMDQQINTMIISCKHIAFIADSANIFSSKSRIQSKNTMNLIILIFLLCTQVLHVSTHDILILQPFGSRSHRFALVPIAKQLGQHGHQVTFVSTYSFEDSIPANVTEIAYTQFADYFKILQGITIDLGQDGWSIDIMKRYYNYHSDLCQQFFESRLLQNWISSGKLFKIVIIDSAMHECILPLWSFVGQNIVIMNTGLLNPWVSDYMNVPTPFAYIPFIGSPHNQHMDFFQRFVNTVYWILAKYVTRLSEDVFYKNVVLPYFPNSKPHRETLNNISLALVNIDPIMTPPSPSVPNVIRIGGIQCRPPLPLPEGKLKNFVDSSDENGFILFSFGSVIDGSLINEKLRNTFIAAFAQIKQRVVWKYESQLSGLSNNVMTADWLPQQDLLGHPKIRAVISHGGLQSLQESIYHAVPSICFPFTTDQPSVVEITSAYGIVIKMNPYSVTVEEIVKAIDKACKDEEMRKAVQRYSKIFHDREEDPLNKAIFWIEYVMRHDGAMHLQTAAVGLNFFQYNLLDVSALAAVIVFLTFTLCYLGIKRLIQTLINQVHNISFKLKMA</sequence>
<reference evidence="5" key="2">
    <citation type="submission" date="2015-02" db="UniProtKB">
        <authorList>
            <consortium name="EnsemblMetazoa"/>
        </authorList>
    </citation>
    <scope>IDENTIFICATION</scope>
</reference>
<evidence type="ECO:0000313" key="5">
    <source>
        <dbReference type="EnsemblMetazoa" id="SMAR004208-PA"/>
    </source>
</evidence>
<name>T1ISX1_STRMM</name>
<dbReference type="CDD" id="cd03784">
    <property type="entry name" value="GT1_Gtf-like"/>
    <property type="match status" value="1"/>
</dbReference>
<dbReference type="FunFam" id="3.40.50.2000:FF:000050">
    <property type="entry name" value="UDP-glucuronosyltransferase"/>
    <property type="match status" value="1"/>
</dbReference>
<dbReference type="STRING" id="126957.T1ISX1"/>
<dbReference type="PANTHER" id="PTHR48043">
    <property type="entry name" value="EG:EG0003.4 PROTEIN-RELATED"/>
    <property type="match status" value="1"/>
</dbReference>